<dbReference type="EMBL" id="SOQX01000002">
    <property type="protein sequence ID" value="TDY02682.1"/>
    <property type="molecule type" value="Genomic_DNA"/>
</dbReference>
<protein>
    <recommendedName>
        <fullName evidence="3">Methyltransferase family protein</fullName>
    </recommendedName>
</protein>
<gene>
    <name evidence="1" type="ORF">EDC23_1059</name>
</gene>
<name>A0A4R8IP44_9GAMM</name>
<reference evidence="1 2" key="1">
    <citation type="submission" date="2019-03" db="EMBL/GenBank/DDBJ databases">
        <title>Genomic Encyclopedia of Type Strains, Phase IV (KMG-IV): sequencing the most valuable type-strain genomes for metagenomic binning, comparative biology and taxonomic classification.</title>
        <authorList>
            <person name="Goeker M."/>
        </authorList>
    </citation>
    <scope>NUCLEOTIDE SEQUENCE [LARGE SCALE GENOMIC DNA]</scope>
    <source>
        <strain evidence="1 2">DSM 16326</strain>
    </source>
</reference>
<keyword evidence="2" id="KW-1185">Reference proteome</keyword>
<dbReference type="InterPro" id="IPR029063">
    <property type="entry name" value="SAM-dependent_MTases_sf"/>
</dbReference>
<dbReference type="OrthoDB" id="9801954at2"/>
<dbReference type="RefSeq" id="WP_134081855.1">
    <property type="nucleotide sequence ID" value="NZ_SOQX01000002.1"/>
</dbReference>
<evidence type="ECO:0000313" key="2">
    <source>
        <dbReference type="Proteomes" id="UP000294914"/>
    </source>
</evidence>
<proteinExistence type="predicted"/>
<evidence type="ECO:0000313" key="1">
    <source>
        <dbReference type="EMBL" id="TDY02682.1"/>
    </source>
</evidence>
<organism evidence="1 2">
    <name type="scientific">Thiohalophilus thiocyanatoxydans</name>
    <dbReference type="NCBI Taxonomy" id="381308"/>
    <lineage>
        <taxon>Bacteria</taxon>
        <taxon>Pseudomonadati</taxon>
        <taxon>Pseudomonadota</taxon>
        <taxon>Gammaproteobacteria</taxon>
        <taxon>Thiohalomonadales</taxon>
        <taxon>Thiohalophilaceae</taxon>
        <taxon>Thiohalophilus</taxon>
    </lineage>
</organism>
<dbReference type="Proteomes" id="UP000294914">
    <property type="component" value="Unassembled WGS sequence"/>
</dbReference>
<sequence>MVKKLLKILQFAFLFPKSFVNINLWARDELRKNRLTVLSDSAGSDKGTKKHLYTRIYDDLFDKEREKIKCILEIGLLCHSVQNIIGGNKFSSVPSLDMWSKYFPAANVYGFDDKDFTNAHGAWTKIYRGDQSNREDLAKISSSDGGFDVVIDDALHASYHQQVTFSFLFSELKPGGFYIIEDLHFQPSWVEELHPIGKTIDYLEKLRSTGVWDSPVATEDEKKLIENTVESIEFYDSMSQGLSGVRALAVIRKKL</sequence>
<dbReference type="Gene3D" id="3.40.50.150">
    <property type="entry name" value="Vaccinia Virus protein VP39"/>
    <property type="match status" value="1"/>
</dbReference>
<accession>A0A4R8IP44</accession>
<dbReference type="SUPFAM" id="SSF53335">
    <property type="entry name" value="S-adenosyl-L-methionine-dependent methyltransferases"/>
    <property type="match status" value="1"/>
</dbReference>
<dbReference type="AlphaFoldDB" id="A0A4R8IP44"/>
<comment type="caution">
    <text evidence="1">The sequence shown here is derived from an EMBL/GenBank/DDBJ whole genome shotgun (WGS) entry which is preliminary data.</text>
</comment>
<evidence type="ECO:0008006" key="3">
    <source>
        <dbReference type="Google" id="ProtNLM"/>
    </source>
</evidence>